<evidence type="ECO:0000313" key="1">
    <source>
        <dbReference type="EMBL" id="KWS05261.1"/>
    </source>
</evidence>
<evidence type="ECO:0000313" key="2">
    <source>
        <dbReference type="Proteomes" id="UP000023435"/>
    </source>
</evidence>
<dbReference type="Proteomes" id="UP000023435">
    <property type="component" value="Unassembled WGS sequence"/>
</dbReference>
<dbReference type="EMBL" id="JAJA02000001">
    <property type="protein sequence ID" value="KWS05261.1"/>
    <property type="molecule type" value="Genomic_DNA"/>
</dbReference>
<proteinExistence type="predicted"/>
<reference evidence="1 2" key="1">
    <citation type="journal article" date="2014" name="Genome Announc.">
        <title>Draft Genome Sequence of Lysobacter capsici AZ78, a Bacterium Antagonistic to Plant-Pathogenic Oomycetes.</title>
        <authorList>
            <person name="Puopolo G."/>
            <person name="Sonego P."/>
            <person name="Engelen K."/>
            <person name="Pertot I."/>
        </authorList>
    </citation>
    <scope>NUCLEOTIDE SEQUENCE [LARGE SCALE GENOMIC DNA]</scope>
    <source>
        <strain evidence="1 2">AZ78</strain>
    </source>
</reference>
<dbReference type="AlphaFoldDB" id="A0A108U9Z3"/>
<comment type="caution">
    <text evidence="1">The sequence shown here is derived from an EMBL/GenBank/DDBJ whole genome shotgun (WGS) entry which is preliminary data.</text>
</comment>
<gene>
    <name evidence="1" type="ORF">AZ78_2812</name>
</gene>
<name>A0A108U9Z3_9GAMM</name>
<protein>
    <submittedName>
        <fullName evidence="1">Uncharacterized protein</fullName>
    </submittedName>
</protein>
<keyword evidence="2" id="KW-1185">Reference proteome</keyword>
<organism evidence="1 2">
    <name type="scientific">Lysobacter capsici AZ78</name>
    <dbReference type="NCBI Taxonomy" id="1444315"/>
    <lineage>
        <taxon>Bacteria</taxon>
        <taxon>Pseudomonadati</taxon>
        <taxon>Pseudomonadota</taxon>
        <taxon>Gammaproteobacteria</taxon>
        <taxon>Lysobacterales</taxon>
        <taxon>Lysobacteraceae</taxon>
        <taxon>Lysobacter</taxon>
    </lineage>
</organism>
<accession>A0A108U9Z3</accession>
<sequence>MFEGHGCSGIGESGRGIRATRGHWSRLPLLNANCVPSFIDP</sequence>